<sequence>MHVYQKIAALTVGALFVSGPGKHLRRILARRRPPLVRPDLKVAIVAHAYYLELLDEILECRSMLQGVVPLFVTVPFDRLKEAERLLRDVQGVAIHPYVNRGRDIAPFLMLLQSGKLDQFDAVLKLHTKRSPHLLDGETRRKLLFAMLCGEREAASRTVAMFAEPTTGIVGWAACYRTGPSYWMDNEARVREVSARMGADSSLRLGFFEGSMFWFRPSALAALSDLALSMDDFEIENGQLDGTLHHTLERCFTIAAWARGYIVRDLRGRVLP</sequence>
<dbReference type="InterPro" id="IPR007739">
    <property type="entry name" value="RgpF"/>
</dbReference>
<organism evidence="1 2">
    <name type="scientific">Bosea eneae</name>
    <dbReference type="NCBI Taxonomy" id="151454"/>
    <lineage>
        <taxon>Bacteria</taxon>
        <taxon>Pseudomonadati</taxon>
        <taxon>Pseudomonadota</taxon>
        <taxon>Alphaproteobacteria</taxon>
        <taxon>Hyphomicrobiales</taxon>
        <taxon>Boseaceae</taxon>
        <taxon>Bosea</taxon>
    </lineage>
</organism>
<dbReference type="RefSeq" id="WP_377798327.1">
    <property type="nucleotide sequence ID" value="NZ_JBHSLW010000012.1"/>
</dbReference>
<comment type="caution">
    <text evidence="1">The sequence shown here is derived from an EMBL/GenBank/DDBJ whole genome shotgun (WGS) entry which is preliminary data.</text>
</comment>
<evidence type="ECO:0000313" key="1">
    <source>
        <dbReference type="EMBL" id="MFC5420132.1"/>
    </source>
</evidence>
<reference evidence="2" key="1">
    <citation type="journal article" date="2019" name="Int. J. Syst. Evol. Microbiol.">
        <title>The Global Catalogue of Microorganisms (GCM) 10K type strain sequencing project: providing services to taxonomists for standard genome sequencing and annotation.</title>
        <authorList>
            <consortium name="The Broad Institute Genomics Platform"/>
            <consortium name="The Broad Institute Genome Sequencing Center for Infectious Disease"/>
            <person name="Wu L."/>
            <person name="Ma J."/>
        </authorList>
    </citation>
    <scope>NUCLEOTIDE SEQUENCE [LARGE SCALE GENOMIC DNA]</scope>
    <source>
        <strain evidence="2">NCAIM B.01391</strain>
    </source>
</reference>
<dbReference type="EMBL" id="JBHSLW010000012">
    <property type="protein sequence ID" value="MFC5420132.1"/>
    <property type="molecule type" value="Genomic_DNA"/>
</dbReference>
<evidence type="ECO:0000313" key="2">
    <source>
        <dbReference type="Proteomes" id="UP001596053"/>
    </source>
</evidence>
<proteinExistence type="predicted"/>
<accession>A0ABW0IQ34</accession>
<protein>
    <submittedName>
        <fullName evidence="1">Rhamnan synthesis F family protein</fullName>
    </submittedName>
</protein>
<dbReference type="Proteomes" id="UP001596053">
    <property type="component" value="Unassembled WGS sequence"/>
</dbReference>
<dbReference type="Pfam" id="PF05045">
    <property type="entry name" value="RgpF"/>
    <property type="match status" value="1"/>
</dbReference>
<gene>
    <name evidence="1" type="ORF">ACFPOB_11215</name>
</gene>
<name>A0ABW0IQ34_9HYPH</name>
<keyword evidence="2" id="KW-1185">Reference proteome</keyword>